<reference evidence="1 2" key="2">
    <citation type="journal article" date="2022" name="Mol. Ecol. Resour.">
        <title>The genomes of chicory, endive, great burdock and yacon provide insights into Asteraceae paleo-polyploidization history and plant inulin production.</title>
        <authorList>
            <person name="Fan W."/>
            <person name="Wang S."/>
            <person name="Wang H."/>
            <person name="Wang A."/>
            <person name="Jiang F."/>
            <person name="Liu H."/>
            <person name="Zhao H."/>
            <person name="Xu D."/>
            <person name="Zhang Y."/>
        </authorList>
    </citation>
    <scope>NUCLEOTIDE SEQUENCE [LARGE SCALE GENOMIC DNA]</scope>
    <source>
        <strain evidence="2">cv. Yunnan</strain>
        <tissue evidence="1">Leaves</tissue>
    </source>
</reference>
<accession>A0ACB9K0Y9</accession>
<proteinExistence type="predicted"/>
<organism evidence="1 2">
    <name type="scientific">Smallanthus sonchifolius</name>
    <dbReference type="NCBI Taxonomy" id="185202"/>
    <lineage>
        <taxon>Eukaryota</taxon>
        <taxon>Viridiplantae</taxon>
        <taxon>Streptophyta</taxon>
        <taxon>Embryophyta</taxon>
        <taxon>Tracheophyta</taxon>
        <taxon>Spermatophyta</taxon>
        <taxon>Magnoliopsida</taxon>
        <taxon>eudicotyledons</taxon>
        <taxon>Gunneridae</taxon>
        <taxon>Pentapetalae</taxon>
        <taxon>asterids</taxon>
        <taxon>campanulids</taxon>
        <taxon>Asterales</taxon>
        <taxon>Asteraceae</taxon>
        <taxon>Asteroideae</taxon>
        <taxon>Heliantheae alliance</taxon>
        <taxon>Millerieae</taxon>
        <taxon>Smallanthus</taxon>
    </lineage>
</organism>
<name>A0ACB9K0Y9_9ASTR</name>
<protein>
    <submittedName>
        <fullName evidence="1">Uncharacterized protein</fullName>
    </submittedName>
</protein>
<dbReference type="EMBL" id="CM042019">
    <property type="protein sequence ID" value="KAI3825917.1"/>
    <property type="molecule type" value="Genomic_DNA"/>
</dbReference>
<sequence>MLPSLLQPPDLRLNFGTVSMLLSFNGYTTPSQTISYIQFSKPVPLLHRHGSPNIFQDNEGSRAVYLEHKLVTTKLDSHPNIFSYCQTLKMLADQLSNVGAPVSNQRLVLQLIAGLNDSYENVAMMIQQTTPLPEFYEARSKLILEETRKSHQAANSAHSALHVSNQQSAQGFPNWAFPPCPYPTQQTRLVQQYGSSRQFGPNQQYGQGNLGNRQNQAYAASEVNHTPTDLE</sequence>
<keyword evidence="2" id="KW-1185">Reference proteome</keyword>
<evidence type="ECO:0000313" key="2">
    <source>
        <dbReference type="Proteomes" id="UP001056120"/>
    </source>
</evidence>
<gene>
    <name evidence="1" type="ORF">L1987_07657</name>
</gene>
<evidence type="ECO:0000313" key="1">
    <source>
        <dbReference type="EMBL" id="KAI3825917.1"/>
    </source>
</evidence>
<comment type="caution">
    <text evidence="1">The sequence shown here is derived from an EMBL/GenBank/DDBJ whole genome shotgun (WGS) entry which is preliminary data.</text>
</comment>
<reference evidence="2" key="1">
    <citation type="journal article" date="2022" name="Mol. Ecol. Resour.">
        <title>The genomes of chicory, endive, great burdock and yacon provide insights into Asteraceae palaeo-polyploidization history and plant inulin production.</title>
        <authorList>
            <person name="Fan W."/>
            <person name="Wang S."/>
            <person name="Wang H."/>
            <person name="Wang A."/>
            <person name="Jiang F."/>
            <person name="Liu H."/>
            <person name="Zhao H."/>
            <person name="Xu D."/>
            <person name="Zhang Y."/>
        </authorList>
    </citation>
    <scope>NUCLEOTIDE SEQUENCE [LARGE SCALE GENOMIC DNA]</scope>
    <source>
        <strain evidence="2">cv. Yunnan</strain>
    </source>
</reference>
<dbReference type="Proteomes" id="UP001056120">
    <property type="component" value="Linkage Group LG02"/>
</dbReference>